<evidence type="ECO:0000313" key="3">
    <source>
        <dbReference type="Proteomes" id="UP000479710"/>
    </source>
</evidence>
<reference evidence="2 3" key="1">
    <citation type="submission" date="2019-11" db="EMBL/GenBank/DDBJ databases">
        <title>Whole genome sequence of Oryza granulata.</title>
        <authorList>
            <person name="Li W."/>
        </authorList>
    </citation>
    <scope>NUCLEOTIDE SEQUENCE [LARGE SCALE GENOMIC DNA]</scope>
    <source>
        <strain evidence="3">cv. Menghai</strain>
        <tissue evidence="2">Leaf</tissue>
    </source>
</reference>
<keyword evidence="3" id="KW-1185">Reference proteome</keyword>
<dbReference type="AlphaFoldDB" id="A0A6G1CQC1"/>
<feature type="region of interest" description="Disordered" evidence="1">
    <location>
        <begin position="56"/>
        <end position="90"/>
    </location>
</feature>
<feature type="region of interest" description="Disordered" evidence="1">
    <location>
        <begin position="1"/>
        <end position="35"/>
    </location>
</feature>
<sequence length="90" mass="10334">MRASKIHGGFSEARRHGSRITRRGQRRGMAMEMPRGKKIVTQHAESENSMEKVRLGQRPVGFQGGYGKAQWRKEKKGQCRVPQEVTVKER</sequence>
<evidence type="ECO:0000256" key="1">
    <source>
        <dbReference type="SAM" id="MobiDB-lite"/>
    </source>
</evidence>
<organism evidence="2 3">
    <name type="scientific">Oryza meyeriana var. granulata</name>
    <dbReference type="NCBI Taxonomy" id="110450"/>
    <lineage>
        <taxon>Eukaryota</taxon>
        <taxon>Viridiplantae</taxon>
        <taxon>Streptophyta</taxon>
        <taxon>Embryophyta</taxon>
        <taxon>Tracheophyta</taxon>
        <taxon>Spermatophyta</taxon>
        <taxon>Magnoliopsida</taxon>
        <taxon>Liliopsida</taxon>
        <taxon>Poales</taxon>
        <taxon>Poaceae</taxon>
        <taxon>BOP clade</taxon>
        <taxon>Oryzoideae</taxon>
        <taxon>Oryzeae</taxon>
        <taxon>Oryzinae</taxon>
        <taxon>Oryza</taxon>
        <taxon>Oryza meyeriana</taxon>
    </lineage>
</organism>
<accession>A0A6G1CQC1</accession>
<name>A0A6G1CQC1_9ORYZ</name>
<gene>
    <name evidence="2" type="ORF">E2562_015497</name>
</gene>
<feature type="compositionally biased region" description="Basic residues" evidence="1">
    <location>
        <begin position="16"/>
        <end position="26"/>
    </location>
</feature>
<protein>
    <submittedName>
        <fullName evidence="2">Uncharacterized protein</fullName>
    </submittedName>
</protein>
<dbReference type="EMBL" id="SPHZ02000008">
    <property type="protein sequence ID" value="KAF0902271.1"/>
    <property type="molecule type" value="Genomic_DNA"/>
</dbReference>
<evidence type="ECO:0000313" key="2">
    <source>
        <dbReference type="EMBL" id="KAF0902271.1"/>
    </source>
</evidence>
<dbReference type="Proteomes" id="UP000479710">
    <property type="component" value="Unassembled WGS sequence"/>
</dbReference>
<proteinExistence type="predicted"/>
<comment type="caution">
    <text evidence="2">The sequence shown here is derived from an EMBL/GenBank/DDBJ whole genome shotgun (WGS) entry which is preliminary data.</text>
</comment>